<evidence type="ECO:0000313" key="2">
    <source>
        <dbReference type="Proteomes" id="UP000010932"/>
    </source>
</evidence>
<organism evidence="1 2">
    <name type="scientific">Microcystis aeruginosa TAIHU98</name>
    <dbReference type="NCBI Taxonomy" id="1134457"/>
    <lineage>
        <taxon>Bacteria</taxon>
        <taxon>Bacillati</taxon>
        <taxon>Cyanobacteriota</taxon>
        <taxon>Cyanophyceae</taxon>
        <taxon>Oscillatoriophycideae</taxon>
        <taxon>Chroococcales</taxon>
        <taxon>Microcystaceae</taxon>
        <taxon>Microcystis</taxon>
    </lineage>
</organism>
<comment type="caution">
    <text evidence="1">The sequence shown here is derived from an EMBL/GenBank/DDBJ whole genome shotgun (WGS) entry which is preliminary data.</text>
</comment>
<evidence type="ECO:0000313" key="1">
    <source>
        <dbReference type="EMBL" id="ELP53244.1"/>
    </source>
</evidence>
<reference evidence="1 2" key="1">
    <citation type="journal article" date="2013" name="Genome Announc.">
        <title>Whole-Genome Sequence of Microcystis aeruginosa TAIHU98, a Nontoxic Bloom-Forming Strain Isolated from Taihu Lake, China.</title>
        <authorList>
            <person name="Yang C."/>
            <person name="Zhang W."/>
            <person name="Ren M."/>
            <person name="Song L."/>
            <person name="Li T."/>
            <person name="Zhao J."/>
        </authorList>
    </citation>
    <scope>NUCLEOTIDE SEQUENCE [LARGE SCALE GENOMIC DNA]</scope>
    <source>
        <strain evidence="1 2">TAIHU98</strain>
    </source>
</reference>
<dbReference type="EMBL" id="ANKQ01000002">
    <property type="protein sequence ID" value="ELP53244.1"/>
    <property type="molecule type" value="Genomic_DNA"/>
</dbReference>
<sequence>MLEDYLVPQFYLITAPHQSLFFDLWKFAPISMGKGLT</sequence>
<dbReference type="AlphaFoldDB" id="L7E2H7"/>
<name>L7E2H7_MICAE</name>
<protein>
    <submittedName>
        <fullName evidence="1">Uncharacterized protein</fullName>
    </submittedName>
</protein>
<accession>L7E2H7</accession>
<proteinExistence type="predicted"/>
<gene>
    <name evidence="1" type="ORF">O53_2048</name>
</gene>
<dbReference type="Proteomes" id="UP000010932">
    <property type="component" value="Unassembled WGS sequence"/>
</dbReference>